<dbReference type="HAMAP" id="MF_00176">
    <property type="entry name" value="Ser_tRNA_synth_type1"/>
    <property type="match status" value="1"/>
</dbReference>
<evidence type="ECO:0000256" key="1">
    <source>
        <dbReference type="ARBA" id="ARBA00022490"/>
    </source>
</evidence>
<evidence type="ECO:0000313" key="11">
    <source>
        <dbReference type="EMBL" id="ADG66686.1"/>
    </source>
</evidence>
<evidence type="ECO:0000256" key="6">
    <source>
        <dbReference type="ARBA" id="ARBA00023146"/>
    </source>
</evidence>
<dbReference type="EC" id="6.1.1.11" evidence="7"/>
<dbReference type="PROSITE" id="PS50862">
    <property type="entry name" value="AA_TRNA_LIGASE_II"/>
    <property type="match status" value="1"/>
</dbReference>
<feature type="binding site" evidence="7">
    <location>
        <position position="299"/>
    </location>
    <ligand>
        <name>ATP</name>
        <dbReference type="ChEBI" id="CHEBI:30616"/>
    </ligand>
</feature>
<comment type="function">
    <text evidence="7">Catalyzes the attachment of serine to tRNA(Ser). Is also able to aminoacylate tRNA(Sec) with serine, to form the misacylated tRNA L-seryl-tRNA(Sec), which will be further converted into selenocysteinyl-tRNA(Sec).</text>
</comment>
<evidence type="ECO:0000256" key="9">
    <source>
        <dbReference type="PIRSR" id="PIRSR001529-2"/>
    </source>
</evidence>
<dbReference type="NCBIfam" id="TIGR00414">
    <property type="entry name" value="serS"/>
    <property type="match status" value="1"/>
</dbReference>
<dbReference type="KEGG" id="plm:Plim_0842"/>
<dbReference type="InterPro" id="IPR045864">
    <property type="entry name" value="aa-tRNA-synth_II/BPL/LPL"/>
</dbReference>
<accession>D5SSD8</accession>
<proteinExistence type="inferred from homology"/>
<feature type="binding site" evidence="7 9">
    <location>
        <begin position="372"/>
        <end position="375"/>
    </location>
    <ligand>
        <name>ATP</name>
        <dbReference type="ChEBI" id="CHEBI:30616"/>
    </ligand>
</feature>
<evidence type="ECO:0000256" key="5">
    <source>
        <dbReference type="ARBA" id="ARBA00022917"/>
    </source>
</evidence>
<evidence type="ECO:0000256" key="8">
    <source>
        <dbReference type="PIRSR" id="PIRSR001529-1"/>
    </source>
</evidence>
<evidence type="ECO:0000259" key="10">
    <source>
        <dbReference type="PROSITE" id="PS50862"/>
    </source>
</evidence>
<dbReference type="InterPro" id="IPR033729">
    <property type="entry name" value="SerRS_core"/>
</dbReference>
<protein>
    <recommendedName>
        <fullName evidence="7">Serine--tRNA ligase</fullName>
        <ecNumber evidence="7">6.1.1.11</ecNumber>
    </recommendedName>
    <alternativeName>
        <fullName evidence="7">Seryl-tRNA synthetase</fullName>
        <shortName evidence="7">SerRS</shortName>
    </alternativeName>
    <alternativeName>
        <fullName evidence="7">Seryl-tRNA(Ser/Sec) synthetase</fullName>
    </alternativeName>
</protein>
<dbReference type="SUPFAM" id="SSF46589">
    <property type="entry name" value="tRNA-binding arm"/>
    <property type="match status" value="1"/>
</dbReference>
<feature type="domain" description="Aminoacyl-transfer RNA synthetases class-II family profile" evidence="10">
    <location>
        <begin position="160"/>
        <end position="433"/>
    </location>
</feature>
<comment type="catalytic activity">
    <reaction evidence="7">
        <text>tRNA(Ser) + L-serine + ATP = L-seryl-tRNA(Ser) + AMP + diphosphate + H(+)</text>
        <dbReference type="Rhea" id="RHEA:12292"/>
        <dbReference type="Rhea" id="RHEA-COMP:9669"/>
        <dbReference type="Rhea" id="RHEA-COMP:9703"/>
        <dbReference type="ChEBI" id="CHEBI:15378"/>
        <dbReference type="ChEBI" id="CHEBI:30616"/>
        <dbReference type="ChEBI" id="CHEBI:33019"/>
        <dbReference type="ChEBI" id="CHEBI:33384"/>
        <dbReference type="ChEBI" id="CHEBI:78442"/>
        <dbReference type="ChEBI" id="CHEBI:78533"/>
        <dbReference type="ChEBI" id="CHEBI:456215"/>
        <dbReference type="EC" id="6.1.1.11"/>
    </reaction>
</comment>
<dbReference type="InterPro" id="IPR006195">
    <property type="entry name" value="aa-tRNA-synth_II"/>
</dbReference>
<comment type="catalytic activity">
    <reaction evidence="7">
        <text>tRNA(Sec) + L-serine + ATP = L-seryl-tRNA(Sec) + AMP + diphosphate + H(+)</text>
        <dbReference type="Rhea" id="RHEA:42580"/>
        <dbReference type="Rhea" id="RHEA-COMP:9742"/>
        <dbReference type="Rhea" id="RHEA-COMP:10128"/>
        <dbReference type="ChEBI" id="CHEBI:15378"/>
        <dbReference type="ChEBI" id="CHEBI:30616"/>
        <dbReference type="ChEBI" id="CHEBI:33019"/>
        <dbReference type="ChEBI" id="CHEBI:33384"/>
        <dbReference type="ChEBI" id="CHEBI:78442"/>
        <dbReference type="ChEBI" id="CHEBI:78533"/>
        <dbReference type="ChEBI" id="CHEBI:456215"/>
        <dbReference type="EC" id="6.1.1.11"/>
    </reaction>
</comment>
<keyword evidence="1 7" id="KW-0963">Cytoplasm</keyword>
<dbReference type="PIRSF" id="PIRSF001529">
    <property type="entry name" value="Ser-tRNA-synth_IIa"/>
    <property type="match status" value="1"/>
</dbReference>
<dbReference type="eggNOG" id="COG0172">
    <property type="taxonomic scope" value="Bacteria"/>
</dbReference>
<dbReference type="EMBL" id="CP001744">
    <property type="protein sequence ID" value="ADG66686.1"/>
    <property type="molecule type" value="Genomic_DNA"/>
</dbReference>
<dbReference type="InterPro" id="IPR010978">
    <property type="entry name" value="tRNA-bd_arm"/>
</dbReference>
<keyword evidence="5 7" id="KW-0648">Protein biosynthesis</keyword>
<comment type="pathway">
    <text evidence="7">Aminoacyl-tRNA biosynthesis; selenocysteinyl-tRNA(Sec) biosynthesis; L-seryl-tRNA(Sec) from L-serine and tRNA(Sec): step 1/1.</text>
</comment>
<dbReference type="PANTHER" id="PTHR11778">
    <property type="entry name" value="SERYL-TRNA SYNTHETASE"/>
    <property type="match status" value="1"/>
</dbReference>
<dbReference type="GO" id="GO:0006434">
    <property type="term" value="P:seryl-tRNA aminoacylation"/>
    <property type="evidence" value="ECO:0007669"/>
    <property type="project" value="UniProtKB-UniRule"/>
</dbReference>
<feature type="binding site" evidence="8">
    <location>
        <position position="252"/>
    </location>
    <ligand>
        <name>L-serine</name>
        <dbReference type="ChEBI" id="CHEBI:33384"/>
    </ligand>
</feature>
<comment type="subcellular location">
    <subcellularLocation>
        <location evidence="7">Cytoplasm</location>
    </subcellularLocation>
</comment>
<sequence length="452" mass="50330">MFQAPPDSFKLLKPNKTIRAKANMLDLQFICDNLELITKNCADRNVTIDLSRLLELRDKRIELIQQADQTRHAQKELSAAIPKVADPAEKQKLVAEGRTLREKIATFETQQQEVEAALREIQAQVPNLTHPDAPVGPDETFSKVIRTWGTPKAFDFKVRDHVELAEICDLIDFQAGTKVAGHGFYFLKNEAVLLELALVQFAIQKLVAKGFTPYVTPDLARHEVLEGTGYNPRGNETQIYSINGTDLSLVATAEIPLGGSLKDEILDIEQLPIRMAGLSHCFRTEAGAHGRASRGIYRVHQFTKVEMFAFTAPDLAASNAMHEEIVAIEEEVFQQLGIPYQVLDTCSGDLGAPAYRKYDLEAWMPGRNTFGEVTSASNCTDFQSRRLGIRCRLPEKKGTQHVHTLNGTCVAISRALIAVLENYQLADGGIEIPEILRPWVGKARIEPRHPIA</sequence>
<feature type="binding site" evidence="7 9">
    <location>
        <begin position="283"/>
        <end position="285"/>
    </location>
    <ligand>
        <name>ATP</name>
        <dbReference type="ChEBI" id="CHEBI:30616"/>
    </ligand>
</feature>
<feature type="site" description="Important for serine binding" evidence="8">
    <location>
        <position position="408"/>
    </location>
</feature>
<dbReference type="PRINTS" id="PR00981">
    <property type="entry name" value="TRNASYNTHSER"/>
</dbReference>
<feature type="binding site" evidence="7 8">
    <location>
        <position position="306"/>
    </location>
    <ligand>
        <name>L-serine</name>
        <dbReference type="ChEBI" id="CHEBI:33384"/>
    </ligand>
</feature>
<dbReference type="AlphaFoldDB" id="D5SSD8"/>
<comment type="domain">
    <text evidence="7">Consists of two distinct domains, a catalytic core and a N-terminal extension that is involved in tRNA binding.</text>
</comment>
<dbReference type="Gene3D" id="1.10.287.40">
    <property type="entry name" value="Serine-tRNA synthetase, tRNA binding domain"/>
    <property type="match status" value="1"/>
</dbReference>
<dbReference type="GO" id="GO:0016260">
    <property type="term" value="P:selenocysteine biosynthetic process"/>
    <property type="evidence" value="ECO:0007669"/>
    <property type="project" value="UniProtKB-UniRule"/>
</dbReference>
<feature type="binding site" evidence="7">
    <location>
        <begin position="252"/>
        <end position="254"/>
    </location>
    <ligand>
        <name>L-serine</name>
        <dbReference type="ChEBI" id="CHEBI:33384"/>
    </ligand>
</feature>
<comment type="similarity">
    <text evidence="7">Belongs to the class-II aminoacyl-tRNA synthetase family. Type-1 seryl-tRNA synthetase subfamily.</text>
</comment>
<feature type="binding site" evidence="8">
    <location>
        <position position="406"/>
    </location>
    <ligand>
        <name>L-serine</name>
        <dbReference type="ChEBI" id="CHEBI:33384"/>
    </ligand>
</feature>
<evidence type="ECO:0000256" key="4">
    <source>
        <dbReference type="ARBA" id="ARBA00022840"/>
    </source>
</evidence>
<feature type="binding site" evidence="8">
    <location>
        <position position="283"/>
    </location>
    <ligand>
        <name>L-serine</name>
        <dbReference type="ChEBI" id="CHEBI:33384"/>
    </ligand>
</feature>
<dbReference type="InterPro" id="IPR002314">
    <property type="entry name" value="aa-tRNA-synt_IIb"/>
</dbReference>
<dbReference type="InterPro" id="IPR015866">
    <property type="entry name" value="Ser-tRNA-synth_1_N"/>
</dbReference>
<dbReference type="GO" id="GO:0005524">
    <property type="term" value="F:ATP binding"/>
    <property type="evidence" value="ECO:0007669"/>
    <property type="project" value="UniProtKB-UniRule"/>
</dbReference>
<dbReference type="GO" id="GO:0005737">
    <property type="term" value="C:cytoplasm"/>
    <property type="evidence" value="ECO:0007669"/>
    <property type="project" value="UniProtKB-SubCell"/>
</dbReference>
<dbReference type="Pfam" id="PF00587">
    <property type="entry name" value="tRNA-synt_2b"/>
    <property type="match status" value="1"/>
</dbReference>
<keyword evidence="12" id="KW-1185">Reference proteome</keyword>
<dbReference type="Pfam" id="PF02403">
    <property type="entry name" value="Seryl_tRNA_N"/>
    <property type="match status" value="1"/>
</dbReference>
<dbReference type="STRING" id="521674.Plim_0842"/>
<dbReference type="HOGENOM" id="CLU_023797_4_2_0"/>
<reference evidence="11 12" key="1">
    <citation type="journal article" date="2010" name="Stand. Genomic Sci.">
        <title>Complete genome sequence of Planctomyces limnophilus type strain (Mu 290).</title>
        <authorList>
            <person name="Labutti K."/>
            <person name="Sikorski J."/>
            <person name="Schneider S."/>
            <person name="Nolan M."/>
            <person name="Lucas S."/>
            <person name="Glavina Del Rio T."/>
            <person name="Tice H."/>
            <person name="Cheng J.F."/>
            <person name="Goodwin L."/>
            <person name="Pitluck S."/>
            <person name="Liolios K."/>
            <person name="Ivanova N."/>
            <person name="Mavromatis K."/>
            <person name="Mikhailova N."/>
            <person name="Pati A."/>
            <person name="Chen A."/>
            <person name="Palaniappan K."/>
            <person name="Land M."/>
            <person name="Hauser L."/>
            <person name="Chang Y.J."/>
            <person name="Jeffries C.D."/>
            <person name="Tindall B.J."/>
            <person name="Rohde M."/>
            <person name="Goker M."/>
            <person name="Woyke T."/>
            <person name="Bristow J."/>
            <person name="Eisen J.A."/>
            <person name="Markowitz V."/>
            <person name="Hugenholtz P."/>
            <person name="Kyrpides N.C."/>
            <person name="Klenk H.P."/>
            <person name="Lapidus A."/>
        </authorList>
    </citation>
    <scope>NUCLEOTIDE SEQUENCE [LARGE SCALE GENOMIC DNA]</scope>
    <source>
        <strain evidence="12">ATCC 43296 / DSM 3776 / IFAM 1008 / 290</strain>
    </source>
</reference>
<dbReference type="Gene3D" id="3.30.930.10">
    <property type="entry name" value="Bira Bifunctional Protein, Domain 2"/>
    <property type="match status" value="1"/>
</dbReference>
<dbReference type="Proteomes" id="UP000002220">
    <property type="component" value="Chromosome"/>
</dbReference>
<organism evidence="11 12">
    <name type="scientific">Planctopirus limnophila (strain ATCC 43296 / DSM 3776 / IFAM 1008 / Mu 290)</name>
    <name type="common">Planctomyces limnophilus</name>
    <dbReference type="NCBI Taxonomy" id="521674"/>
    <lineage>
        <taxon>Bacteria</taxon>
        <taxon>Pseudomonadati</taxon>
        <taxon>Planctomycetota</taxon>
        <taxon>Planctomycetia</taxon>
        <taxon>Planctomycetales</taxon>
        <taxon>Planctomycetaceae</taxon>
        <taxon>Planctopirus</taxon>
    </lineage>
</organism>
<dbReference type="FunFam" id="3.30.930.10:FF:000055">
    <property type="entry name" value="Serine--tRNA ligase"/>
    <property type="match status" value="1"/>
</dbReference>
<feature type="binding site" evidence="9">
    <location>
        <begin position="299"/>
        <end position="302"/>
    </location>
    <ligand>
        <name>ATP</name>
        <dbReference type="ChEBI" id="CHEBI:30616"/>
    </ligand>
</feature>
<feature type="binding site" evidence="7">
    <location>
        <position position="408"/>
    </location>
    <ligand>
        <name>L-serine</name>
        <dbReference type="ChEBI" id="CHEBI:33384"/>
    </ligand>
</feature>
<keyword evidence="3 7" id="KW-0547">Nucleotide-binding</keyword>
<dbReference type="SUPFAM" id="SSF55681">
    <property type="entry name" value="Class II aaRS and biotin synthetases"/>
    <property type="match status" value="1"/>
</dbReference>
<keyword evidence="2 7" id="KW-0436">Ligase</keyword>
<evidence type="ECO:0000256" key="2">
    <source>
        <dbReference type="ARBA" id="ARBA00022598"/>
    </source>
</evidence>
<keyword evidence="6 7" id="KW-0030">Aminoacyl-tRNA synthetase</keyword>
<name>D5SSD8_PLAL2</name>
<dbReference type="InterPro" id="IPR042103">
    <property type="entry name" value="SerRS_1_N_sf"/>
</dbReference>
<gene>
    <name evidence="7" type="primary">serS</name>
    <name evidence="11" type="ordered locus">Plim_0842</name>
</gene>
<dbReference type="UniPathway" id="UPA00906">
    <property type="reaction ID" value="UER00895"/>
</dbReference>
<evidence type="ECO:0000256" key="7">
    <source>
        <dbReference type="HAMAP-Rule" id="MF_00176"/>
    </source>
</evidence>
<dbReference type="InterPro" id="IPR002317">
    <property type="entry name" value="Ser-tRNA-ligase_type_1"/>
</dbReference>
<dbReference type="CDD" id="cd00770">
    <property type="entry name" value="SerRS_core"/>
    <property type="match status" value="1"/>
</dbReference>
<keyword evidence="4 7" id="KW-0067">ATP-binding</keyword>
<evidence type="ECO:0000256" key="3">
    <source>
        <dbReference type="ARBA" id="ARBA00022741"/>
    </source>
</evidence>
<comment type="subunit">
    <text evidence="7">Homodimer. The tRNA molecule binds across the dimer.</text>
</comment>
<evidence type="ECO:0000313" key="12">
    <source>
        <dbReference type="Proteomes" id="UP000002220"/>
    </source>
</evidence>
<dbReference type="GO" id="GO:0004828">
    <property type="term" value="F:serine-tRNA ligase activity"/>
    <property type="evidence" value="ECO:0007669"/>
    <property type="project" value="UniProtKB-UniRule"/>
</dbReference>